<proteinExistence type="predicted"/>
<protein>
    <submittedName>
        <fullName evidence="1">Uncharacterized protein</fullName>
    </submittedName>
</protein>
<reference evidence="1" key="1">
    <citation type="submission" date="2017-05" db="UniProtKB">
        <authorList>
            <consortium name="EnsemblMetazoa"/>
        </authorList>
    </citation>
    <scope>IDENTIFICATION</scope>
</reference>
<dbReference type="AlphaFoldDB" id="A0A1X7U6R2"/>
<dbReference type="EnsemblMetazoa" id="Aqu2.1.23194_001">
    <property type="protein sequence ID" value="Aqu2.1.23194_001"/>
    <property type="gene ID" value="Aqu2.1.23194"/>
</dbReference>
<accession>A0A1X7U6R2</accession>
<name>A0A1X7U6R2_AMPQE</name>
<organism evidence="1">
    <name type="scientific">Amphimedon queenslandica</name>
    <name type="common">Sponge</name>
    <dbReference type="NCBI Taxonomy" id="400682"/>
    <lineage>
        <taxon>Eukaryota</taxon>
        <taxon>Metazoa</taxon>
        <taxon>Porifera</taxon>
        <taxon>Demospongiae</taxon>
        <taxon>Heteroscleromorpha</taxon>
        <taxon>Haplosclerida</taxon>
        <taxon>Niphatidae</taxon>
        <taxon>Amphimedon</taxon>
    </lineage>
</organism>
<sequence>MTRPVSGGGYRWETVPLGHRGTAPPVEIFSGEDSETHSSRGEGDFICRLAKTFRKAYGHDEMYADARDALMYAQLQEGLIYDLIKAPAISGATDYLKLCVAAKNEEKS</sequence>
<dbReference type="InParanoid" id="A0A1X7U6R2"/>
<evidence type="ECO:0000313" key="1">
    <source>
        <dbReference type="EnsemblMetazoa" id="Aqu2.1.23194_001"/>
    </source>
</evidence>